<dbReference type="AlphaFoldDB" id="A0AAD8TF21"/>
<accession>A0AAD8TF21</accession>
<keyword evidence="3" id="KW-1185">Reference proteome</keyword>
<proteinExistence type="predicted"/>
<dbReference type="Proteomes" id="UP001231189">
    <property type="component" value="Unassembled WGS sequence"/>
</dbReference>
<feature type="region of interest" description="Disordered" evidence="1">
    <location>
        <begin position="1"/>
        <end position="48"/>
    </location>
</feature>
<protein>
    <submittedName>
        <fullName evidence="2">Uncharacterized protein</fullName>
    </submittedName>
</protein>
<evidence type="ECO:0000256" key="1">
    <source>
        <dbReference type="SAM" id="MobiDB-lite"/>
    </source>
</evidence>
<name>A0AAD8TF21_LOLMU</name>
<evidence type="ECO:0000313" key="2">
    <source>
        <dbReference type="EMBL" id="KAK1680609.1"/>
    </source>
</evidence>
<gene>
    <name evidence="2" type="ORF">QYE76_041457</name>
</gene>
<dbReference type="EMBL" id="JAUUTY010000002">
    <property type="protein sequence ID" value="KAK1680609.1"/>
    <property type="molecule type" value="Genomic_DNA"/>
</dbReference>
<feature type="region of interest" description="Disordered" evidence="1">
    <location>
        <begin position="111"/>
        <end position="170"/>
    </location>
</feature>
<feature type="compositionally biased region" description="Basic residues" evidence="1">
    <location>
        <begin position="29"/>
        <end position="39"/>
    </location>
</feature>
<sequence>MEAFYAQKEEKAAAKKKKKKAVRDERRAKSVARKAKRAQKAAWKAEEKKIGAGPSTIVLSSSSSSNLTAWAKEQPDKGCGAVADHRSKPHVIGSGHLRPRHPRHANMATYPGSPPRHPNLMPRQPSVHNQPGMCANPISFYNEDDDDDDSTPPLQRGSPTNNDAPPVAADNASRGILHGELVARRIPATAAGTNLTALLGGPIREIFVSQHFI</sequence>
<reference evidence="2" key="1">
    <citation type="submission" date="2023-07" db="EMBL/GenBank/DDBJ databases">
        <title>A chromosome-level genome assembly of Lolium multiflorum.</title>
        <authorList>
            <person name="Chen Y."/>
            <person name="Copetti D."/>
            <person name="Kolliker R."/>
            <person name="Studer B."/>
        </authorList>
    </citation>
    <scope>NUCLEOTIDE SEQUENCE</scope>
    <source>
        <strain evidence="2">02402/16</strain>
        <tissue evidence="2">Leaf</tissue>
    </source>
</reference>
<evidence type="ECO:0000313" key="3">
    <source>
        <dbReference type="Proteomes" id="UP001231189"/>
    </source>
</evidence>
<feature type="compositionally biased region" description="Low complexity" evidence="1">
    <location>
        <begin position="161"/>
        <end position="170"/>
    </location>
</feature>
<organism evidence="2 3">
    <name type="scientific">Lolium multiflorum</name>
    <name type="common">Italian ryegrass</name>
    <name type="synonym">Lolium perenne subsp. multiflorum</name>
    <dbReference type="NCBI Taxonomy" id="4521"/>
    <lineage>
        <taxon>Eukaryota</taxon>
        <taxon>Viridiplantae</taxon>
        <taxon>Streptophyta</taxon>
        <taxon>Embryophyta</taxon>
        <taxon>Tracheophyta</taxon>
        <taxon>Spermatophyta</taxon>
        <taxon>Magnoliopsida</taxon>
        <taxon>Liliopsida</taxon>
        <taxon>Poales</taxon>
        <taxon>Poaceae</taxon>
        <taxon>BOP clade</taxon>
        <taxon>Pooideae</taxon>
        <taxon>Poodae</taxon>
        <taxon>Poeae</taxon>
        <taxon>Poeae Chloroplast Group 2 (Poeae type)</taxon>
        <taxon>Loliodinae</taxon>
        <taxon>Loliinae</taxon>
        <taxon>Lolium</taxon>
    </lineage>
</organism>
<comment type="caution">
    <text evidence="2">The sequence shown here is derived from an EMBL/GenBank/DDBJ whole genome shotgun (WGS) entry which is preliminary data.</text>
</comment>